<dbReference type="AlphaFoldDB" id="A0A2N1PR63"/>
<dbReference type="EMBL" id="PGXC01000004">
    <property type="protein sequence ID" value="PKK90824.1"/>
    <property type="molecule type" value="Genomic_DNA"/>
</dbReference>
<keyword evidence="7 9" id="KW-0067">ATP-binding</keyword>
<dbReference type="InterPro" id="IPR008145">
    <property type="entry name" value="GK/Ca_channel_bsu"/>
</dbReference>
<reference evidence="11 12" key="1">
    <citation type="journal article" date="2017" name="ISME J.">
        <title>Potential for microbial H2 and metal transformations associated with novel bacteria and archaea in deep terrestrial subsurface sediments.</title>
        <authorList>
            <person name="Hernsdorf A.W."/>
            <person name="Amano Y."/>
            <person name="Miyakawa K."/>
            <person name="Ise K."/>
            <person name="Suzuki Y."/>
            <person name="Anantharaman K."/>
            <person name="Probst A."/>
            <person name="Burstein D."/>
            <person name="Thomas B.C."/>
            <person name="Banfield J.F."/>
        </authorList>
    </citation>
    <scope>NUCLEOTIDE SEQUENCE [LARGE SCALE GENOMIC DNA]</scope>
    <source>
        <strain evidence="11">HGW-Wallbacteria-1</strain>
    </source>
</reference>
<comment type="function">
    <text evidence="9">Essential for recycling GMP and indirectly, cGMP.</text>
</comment>
<organism evidence="11 12">
    <name type="scientific">Candidatus Wallbacteria bacterium HGW-Wallbacteria-1</name>
    <dbReference type="NCBI Taxonomy" id="2013854"/>
    <lineage>
        <taxon>Bacteria</taxon>
        <taxon>Candidatus Walliibacteriota</taxon>
    </lineage>
</organism>
<dbReference type="Pfam" id="PF00625">
    <property type="entry name" value="Guanylate_kin"/>
    <property type="match status" value="1"/>
</dbReference>
<dbReference type="GO" id="GO:0004385">
    <property type="term" value="F:GMP kinase activity"/>
    <property type="evidence" value="ECO:0007669"/>
    <property type="project" value="UniProtKB-UniRule"/>
</dbReference>
<evidence type="ECO:0000256" key="8">
    <source>
        <dbReference type="ARBA" id="ARBA00030128"/>
    </source>
</evidence>
<dbReference type="InterPro" id="IPR017665">
    <property type="entry name" value="Guanylate_kinase"/>
</dbReference>
<dbReference type="CDD" id="cd00071">
    <property type="entry name" value="GMPK"/>
    <property type="match status" value="1"/>
</dbReference>
<evidence type="ECO:0000256" key="5">
    <source>
        <dbReference type="ARBA" id="ARBA00022741"/>
    </source>
</evidence>
<keyword evidence="6 9" id="KW-0418">Kinase</keyword>
<dbReference type="HAMAP" id="MF_00328">
    <property type="entry name" value="Guanylate_kinase"/>
    <property type="match status" value="1"/>
</dbReference>
<dbReference type="Proteomes" id="UP000233256">
    <property type="component" value="Unassembled WGS sequence"/>
</dbReference>
<comment type="similarity">
    <text evidence="1 9">Belongs to the guanylate kinase family.</text>
</comment>
<evidence type="ECO:0000256" key="7">
    <source>
        <dbReference type="ARBA" id="ARBA00022840"/>
    </source>
</evidence>
<evidence type="ECO:0000256" key="4">
    <source>
        <dbReference type="ARBA" id="ARBA00022679"/>
    </source>
</evidence>
<dbReference type="PANTHER" id="PTHR23117:SF13">
    <property type="entry name" value="GUANYLATE KINASE"/>
    <property type="match status" value="1"/>
</dbReference>
<dbReference type="SUPFAM" id="SSF52540">
    <property type="entry name" value="P-loop containing nucleoside triphosphate hydrolases"/>
    <property type="match status" value="1"/>
</dbReference>
<gene>
    <name evidence="9" type="primary">gmk</name>
    <name evidence="11" type="ORF">CVV64_08060</name>
</gene>
<accession>A0A2N1PR63</accession>
<comment type="caution">
    <text evidence="11">The sequence shown here is derived from an EMBL/GenBank/DDBJ whole genome shotgun (WGS) entry which is preliminary data.</text>
</comment>
<evidence type="ECO:0000313" key="12">
    <source>
        <dbReference type="Proteomes" id="UP000233256"/>
    </source>
</evidence>
<dbReference type="EC" id="2.7.4.8" evidence="2 9"/>
<keyword evidence="5 9" id="KW-0547">Nucleotide-binding</keyword>
<evidence type="ECO:0000256" key="6">
    <source>
        <dbReference type="ARBA" id="ARBA00022777"/>
    </source>
</evidence>
<keyword evidence="9" id="KW-0963">Cytoplasm</keyword>
<dbReference type="FunFam" id="3.30.63.10:FF:000002">
    <property type="entry name" value="Guanylate kinase 1"/>
    <property type="match status" value="1"/>
</dbReference>
<comment type="subcellular location">
    <subcellularLocation>
        <location evidence="9">Cytoplasm</location>
    </subcellularLocation>
</comment>
<dbReference type="GO" id="GO:0005524">
    <property type="term" value="F:ATP binding"/>
    <property type="evidence" value="ECO:0007669"/>
    <property type="project" value="UniProtKB-UniRule"/>
</dbReference>
<dbReference type="NCBIfam" id="TIGR03263">
    <property type="entry name" value="guanyl_kin"/>
    <property type="match status" value="1"/>
</dbReference>
<evidence type="ECO:0000259" key="10">
    <source>
        <dbReference type="PROSITE" id="PS50052"/>
    </source>
</evidence>
<dbReference type="Gene3D" id="3.40.50.300">
    <property type="entry name" value="P-loop containing nucleotide triphosphate hydrolases"/>
    <property type="match status" value="1"/>
</dbReference>
<feature type="domain" description="Guanylate kinase-like" evidence="10">
    <location>
        <begin position="6"/>
        <end position="185"/>
    </location>
</feature>
<dbReference type="InterPro" id="IPR008144">
    <property type="entry name" value="Guanylate_kin-like_dom"/>
</dbReference>
<proteinExistence type="inferred from homology"/>
<dbReference type="GO" id="GO:0005829">
    <property type="term" value="C:cytosol"/>
    <property type="evidence" value="ECO:0007669"/>
    <property type="project" value="TreeGrafter"/>
</dbReference>
<evidence type="ECO:0000313" key="11">
    <source>
        <dbReference type="EMBL" id="PKK90824.1"/>
    </source>
</evidence>
<evidence type="ECO:0000256" key="2">
    <source>
        <dbReference type="ARBA" id="ARBA00012961"/>
    </source>
</evidence>
<evidence type="ECO:0000256" key="3">
    <source>
        <dbReference type="ARBA" id="ARBA00016296"/>
    </source>
</evidence>
<protein>
    <recommendedName>
        <fullName evidence="3 9">Guanylate kinase</fullName>
        <ecNumber evidence="2 9">2.7.4.8</ecNumber>
    </recommendedName>
    <alternativeName>
        <fullName evidence="8 9">GMP kinase</fullName>
    </alternativeName>
</protein>
<dbReference type="Gene3D" id="3.30.63.10">
    <property type="entry name" value="Guanylate Kinase phosphate binding domain"/>
    <property type="match status" value="1"/>
</dbReference>
<sequence length="199" mass="22126">MAGKKGFLLVLSGPSGCGKTTLRDAVLKLREDIKPCITTTTRTMRPGEVHGVDYYFVDNSEFDRMVAADEFLEWARVHGNRYGSSKSVVTSSIDAGRSVVLVLDVQGGENVKKQFGNEAVLVFIDAPDRQELERRLRARSTDSEDTIALRLANAIGEQERVLFYDYRLINDNLDQAVADLAAIVRAEEMKVSRILSLVD</sequence>
<feature type="binding site" evidence="9">
    <location>
        <begin position="13"/>
        <end position="20"/>
    </location>
    <ligand>
        <name>ATP</name>
        <dbReference type="ChEBI" id="CHEBI:30616"/>
    </ligand>
</feature>
<name>A0A2N1PR63_9BACT</name>
<dbReference type="SMART" id="SM00072">
    <property type="entry name" value="GuKc"/>
    <property type="match status" value="1"/>
</dbReference>
<keyword evidence="4 9" id="KW-0808">Transferase</keyword>
<evidence type="ECO:0000256" key="9">
    <source>
        <dbReference type="HAMAP-Rule" id="MF_00328"/>
    </source>
</evidence>
<comment type="catalytic activity">
    <reaction evidence="9">
        <text>GMP + ATP = GDP + ADP</text>
        <dbReference type="Rhea" id="RHEA:20780"/>
        <dbReference type="ChEBI" id="CHEBI:30616"/>
        <dbReference type="ChEBI" id="CHEBI:58115"/>
        <dbReference type="ChEBI" id="CHEBI:58189"/>
        <dbReference type="ChEBI" id="CHEBI:456216"/>
        <dbReference type="EC" id="2.7.4.8"/>
    </reaction>
</comment>
<dbReference type="InterPro" id="IPR027417">
    <property type="entry name" value="P-loop_NTPase"/>
</dbReference>
<dbReference type="PROSITE" id="PS00856">
    <property type="entry name" value="GUANYLATE_KINASE_1"/>
    <property type="match status" value="1"/>
</dbReference>
<dbReference type="PROSITE" id="PS50052">
    <property type="entry name" value="GUANYLATE_KINASE_2"/>
    <property type="match status" value="1"/>
</dbReference>
<dbReference type="PANTHER" id="PTHR23117">
    <property type="entry name" value="GUANYLATE KINASE-RELATED"/>
    <property type="match status" value="1"/>
</dbReference>
<dbReference type="InterPro" id="IPR020590">
    <property type="entry name" value="Guanylate_kinase_CS"/>
</dbReference>
<evidence type="ECO:0000256" key="1">
    <source>
        <dbReference type="ARBA" id="ARBA00005790"/>
    </source>
</evidence>